<sequence>MRQNIDKSPFENNEEEVVEATKTAIKMGMDDNLISKITKLTVIEVKRIREALDRIGRII</sequence>
<evidence type="ECO:0000313" key="1">
    <source>
        <dbReference type="EMBL" id="MDQ0150377.1"/>
    </source>
</evidence>
<evidence type="ECO:0000313" key="2">
    <source>
        <dbReference type="Proteomes" id="UP001228504"/>
    </source>
</evidence>
<reference evidence="1 2" key="1">
    <citation type="submission" date="2023-07" db="EMBL/GenBank/DDBJ databases">
        <title>Genomic Encyclopedia of Type Strains, Phase IV (KMG-IV): sequencing the most valuable type-strain genomes for metagenomic binning, comparative biology and taxonomic classification.</title>
        <authorList>
            <person name="Goeker M."/>
        </authorList>
    </citation>
    <scope>NUCLEOTIDE SEQUENCE [LARGE SCALE GENOMIC DNA]</scope>
    <source>
        <strain evidence="1 2">DSM 20694</strain>
    </source>
</reference>
<dbReference type="EMBL" id="JAUSUF010000009">
    <property type="protein sequence ID" value="MDQ0150377.1"/>
    <property type="molecule type" value="Genomic_DNA"/>
</dbReference>
<proteinExistence type="predicted"/>
<protein>
    <submittedName>
        <fullName evidence="1">7-cyano-7-deazaguanine synthase in queuosine biosynthesis</fullName>
    </submittedName>
</protein>
<dbReference type="Proteomes" id="UP001228504">
    <property type="component" value="Unassembled WGS sequence"/>
</dbReference>
<accession>A0ABT9UVM5</accession>
<organism evidence="1 2">
    <name type="scientific">Eubacterium multiforme</name>
    <dbReference type="NCBI Taxonomy" id="83339"/>
    <lineage>
        <taxon>Bacteria</taxon>
        <taxon>Bacillati</taxon>
        <taxon>Bacillota</taxon>
        <taxon>Clostridia</taxon>
        <taxon>Eubacteriales</taxon>
        <taxon>Eubacteriaceae</taxon>
        <taxon>Eubacterium</taxon>
    </lineage>
</organism>
<comment type="caution">
    <text evidence="1">The sequence shown here is derived from an EMBL/GenBank/DDBJ whole genome shotgun (WGS) entry which is preliminary data.</text>
</comment>
<keyword evidence="2" id="KW-1185">Reference proteome</keyword>
<gene>
    <name evidence="1" type="ORF">J2S18_002324</name>
</gene>
<name>A0ABT9UVM5_9FIRM</name>
<dbReference type="RefSeq" id="WP_307487029.1">
    <property type="nucleotide sequence ID" value="NZ_JAUSUF010000009.1"/>
</dbReference>